<comment type="caution">
    <text evidence="2">The sequence shown here is derived from an EMBL/GenBank/DDBJ whole genome shotgun (WGS) entry which is preliminary data.</text>
</comment>
<sequence>MPQCPARARRRVCGPAPARPGATPASSSSAATPLHRGRPLQGPWAPAAPVPLAQRGDSTGVPRRSQADCPCPAAALCTTRGRGFSHGDWPPVSSPASRAGPAHQHSPEPQRGPGSAQGQPPVQYLRTGSDRPGDGMLLLDF</sequence>
<reference evidence="2" key="1">
    <citation type="journal article" date="2022" name="bioRxiv">
        <title>Sequencing and chromosome-scale assembly of the giantPleurodeles waltlgenome.</title>
        <authorList>
            <person name="Brown T."/>
            <person name="Elewa A."/>
            <person name="Iarovenko S."/>
            <person name="Subramanian E."/>
            <person name="Araus A.J."/>
            <person name="Petzold A."/>
            <person name="Susuki M."/>
            <person name="Suzuki K.-i.T."/>
            <person name="Hayashi T."/>
            <person name="Toyoda A."/>
            <person name="Oliveira C."/>
            <person name="Osipova E."/>
            <person name="Leigh N.D."/>
            <person name="Simon A."/>
            <person name="Yun M.H."/>
        </authorList>
    </citation>
    <scope>NUCLEOTIDE SEQUENCE</scope>
    <source>
        <strain evidence="2">20211129_DDA</strain>
        <tissue evidence="2">Liver</tissue>
    </source>
</reference>
<proteinExistence type="predicted"/>
<name>A0AAV7WLJ5_PLEWA</name>
<dbReference type="Proteomes" id="UP001066276">
    <property type="component" value="Chromosome 1_1"/>
</dbReference>
<keyword evidence="3" id="KW-1185">Reference proteome</keyword>
<feature type="compositionally biased region" description="Low complexity" evidence="1">
    <location>
        <begin position="14"/>
        <end position="33"/>
    </location>
</feature>
<gene>
    <name evidence="2" type="ORF">NDU88_001119</name>
</gene>
<feature type="region of interest" description="Disordered" evidence="1">
    <location>
        <begin position="1"/>
        <end position="141"/>
    </location>
</feature>
<dbReference type="EMBL" id="JANPWB010000001">
    <property type="protein sequence ID" value="KAJ1213482.1"/>
    <property type="molecule type" value="Genomic_DNA"/>
</dbReference>
<organism evidence="2 3">
    <name type="scientific">Pleurodeles waltl</name>
    <name type="common">Iberian ribbed newt</name>
    <dbReference type="NCBI Taxonomy" id="8319"/>
    <lineage>
        <taxon>Eukaryota</taxon>
        <taxon>Metazoa</taxon>
        <taxon>Chordata</taxon>
        <taxon>Craniata</taxon>
        <taxon>Vertebrata</taxon>
        <taxon>Euteleostomi</taxon>
        <taxon>Amphibia</taxon>
        <taxon>Batrachia</taxon>
        <taxon>Caudata</taxon>
        <taxon>Salamandroidea</taxon>
        <taxon>Salamandridae</taxon>
        <taxon>Pleurodelinae</taxon>
        <taxon>Pleurodeles</taxon>
    </lineage>
</organism>
<evidence type="ECO:0000256" key="1">
    <source>
        <dbReference type="SAM" id="MobiDB-lite"/>
    </source>
</evidence>
<accession>A0AAV7WLJ5</accession>
<protein>
    <submittedName>
        <fullName evidence="2">Uncharacterized protein</fullName>
    </submittedName>
</protein>
<dbReference type="AlphaFoldDB" id="A0AAV7WLJ5"/>
<evidence type="ECO:0000313" key="3">
    <source>
        <dbReference type="Proteomes" id="UP001066276"/>
    </source>
</evidence>
<evidence type="ECO:0000313" key="2">
    <source>
        <dbReference type="EMBL" id="KAJ1213482.1"/>
    </source>
</evidence>